<dbReference type="AlphaFoldDB" id="A0A563EWA4"/>
<reference evidence="1 2" key="1">
    <citation type="submission" date="2019-07" db="EMBL/GenBank/DDBJ databases">
        <title>Lentzea xizangensis sp. nov., isolated from Qinghai-Tibetan Plateau Soils.</title>
        <authorList>
            <person name="Huang J."/>
        </authorList>
    </citation>
    <scope>NUCLEOTIDE SEQUENCE [LARGE SCALE GENOMIC DNA]</scope>
    <source>
        <strain evidence="1 2">FXJ1.1311</strain>
    </source>
</reference>
<proteinExistence type="predicted"/>
<evidence type="ECO:0000313" key="2">
    <source>
        <dbReference type="Proteomes" id="UP000316639"/>
    </source>
</evidence>
<comment type="caution">
    <text evidence="1">The sequence shown here is derived from an EMBL/GenBank/DDBJ whole genome shotgun (WGS) entry which is preliminary data.</text>
</comment>
<keyword evidence="2" id="KW-1185">Reference proteome</keyword>
<organism evidence="1 2">
    <name type="scientific">Lentzea tibetensis</name>
    <dbReference type="NCBI Taxonomy" id="2591470"/>
    <lineage>
        <taxon>Bacteria</taxon>
        <taxon>Bacillati</taxon>
        <taxon>Actinomycetota</taxon>
        <taxon>Actinomycetes</taxon>
        <taxon>Pseudonocardiales</taxon>
        <taxon>Pseudonocardiaceae</taxon>
        <taxon>Lentzea</taxon>
    </lineage>
</organism>
<sequence>MVAVVEDAESFLAAGIRALHADGDLLAGRRWFDAAYGAGEQTGDALVMAEAALGLGGLWVDEHRTAAGSGSLCARLRRSLRLIDPKSAVALRVRIRLAAEADYRAGAHTATLAVLDEARASSDPVARAEALSLAHQCLRGPDHGVLRRALADELVGDAAQGARRTDLLMGLLWQVVDRFLDADPHAERRLGELRGLLAEDEHRAISVVVEAIEVMLAVRAGRLEEAEQLARDCLEQGTSAGHVDAPAWFAAQIVAIRWYQGRLGELLPMLTELVNSPTLSVVDNSFFAALAVAAATAGDHRTAERLLAALRGRALADLPRSGNWLVTMYGIVEAARLLGDAKASAAAYELLAPFADLPVVAGPAVVCFGSVHHALGVASLTTGETERAVAHLREAVHRDLALGHWPALLVARQRFAEALERRGQPDDEAAAKEQRALATELASTLGTASPRSPSGRATCTRHGRRWRIQLGGRAVLVDQSVGLLHLAVLTANPEVEIPALDLAVGLDALARVAGSAAAQPVLDRAAVQRYRQRLTELDQADPDGSGDDQVQLERDWVLAELAAGSGLGGRARAFPDNPERARLAVGRAIRRALTHIERADPTIGAHLRAGVHTGIRCWYRPT</sequence>
<protein>
    <submittedName>
        <fullName evidence="1">Uncharacterized protein</fullName>
    </submittedName>
</protein>
<dbReference type="Proteomes" id="UP000316639">
    <property type="component" value="Unassembled WGS sequence"/>
</dbReference>
<gene>
    <name evidence="1" type="ORF">FKR81_12920</name>
</gene>
<dbReference type="EMBL" id="VOBR01000007">
    <property type="protein sequence ID" value="TWP51980.1"/>
    <property type="molecule type" value="Genomic_DNA"/>
</dbReference>
<accession>A0A563EWA4</accession>
<evidence type="ECO:0000313" key="1">
    <source>
        <dbReference type="EMBL" id="TWP51980.1"/>
    </source>
</evidence>
<dbReference type="OrthoDB" id="3502641at2"/>
<name>A0A563EWA4_9PSEU</name>